<reference evidence="8 9" key="1">
    <citation type="journal article" date="2008" name="PLoS ONE">
        <title>Environmental adaptation: genomic analysis of the piezotolerant and psychrotolerant deep-sea iron reducing bacterium Shewanella piezotolerans WP3.</title>
        <authorList>
            <person name="Wang F."/>
            <person name="Wang J."/>
            <person name="Jian H."/>
            <person name="Zhang B."/>
            <person name="Li S."/>
            <person name="Wang F."/>
            <person name="Zeng X."/>
            <person name="Gao L."/>
            <person name="Bartlett D.H."/>
            <person name="Yu J."/>
            <person name="Hu S."/>
            <person name="Xiao X."/>
        </authorList>
    </citation>
    <scope>NUCLEOTIDE SEQUENCE [LARGE SCALE GENOMIC DNA]</scope>
    <source>
        <strain evidence="9">WP3 / JCM 13877</strain>
    </source>
</reference>
<dbReference type="InterPro" id="IPR036890">
    <property type="entry name" value="HATPase_C_sf"/>
</dbReference>
<sequence length="430" mass="48142">MQKAIKLFKIDKFNHVLTATFLVYTSLLCAVYAYLLFQAVHEIENQAAQIYLQNAQVEVLKELNTIELPLSSNLAEDLTSVSDDELIKKLIEHFKQSRPKLRIYSSITANNPEYLSPLTIGFHEYQPEDAQILVSALPERNIKLYLVYDETNASNLDENTPNLIAGLSTVAILICLFGIMVSIALGKKIAEPLKKLTQEVSKEQPQLPLIGHNRADEIGTLSRSFTASIARAKQFLYREKQFSRHVSHELRTPLAIIGNCVSLMKLEHATDGAKATALVRIERAAGNMAQLIETFLLLGREHQNNNLSNINLRQAILTELDKIDSTNARDATSTKILICHDSIVQSDQALLGILLNNLLRNALASSNRLVRLTLSDNQLLIDNDIVKNQSTSVSGFGYGTEIMTRIAECLHCKLTIEKSEQRYRVIVTFT</sequence>
<keyword evidence="6" id="KW-0812">Transmembrane</keyword>
<comment type="catalytic activity">
    <reaction evidence="1">
        <text>ATP + protein L-histidine = ADP + protein N-phospho-L-histidine.</text>
        <dbReference type="EC" id="2.7.13.3"/>
    </reaction>
</comment>
<evidence type="ECO:0000259" key="7">
    <source>
        <dbReference type="SMART" id="SM00388"/>
    </source>
</evidence>
<dbReference type="PANTHER" id="PTHR45436:SF16">
    <property type="entry name" value="HISTIDINE KINASE"/>
    <property type="match status" value="1"/>
</dbReference>
<proteinExistence type="predicted"/>
<keyword evidence="4" id="KW-0808">Transferase</keyword>
<keyword evidence="6" id="KW-1133">Transmembrane helix</keyword>
<dbReference type="InterPro" id="IPR003661">
    <property type="entry name" value="HisK_dim/P_dom"/>
</dbReference>
<dbReference type="STRING" id="225849.swp_3076"/>
<gene>
    <name evidence="8" type="ordered locus">swp_3076</name>
</gene>
<dbReference type="Proteomes" id="UP000000753">
    <property type="component" value="Chromosome"/>
</dbReference>
<dbReference type="eggNOG" id="COG0642">
    <property type="taxonomic scope" value="Bacteria"/>
</dbReference>
<dbReference type="OrthoDB" id="9121563at2"/>
<evidence type="ECO:0000256" key="5">
    <source>
        <dbReference type="ARBA" id="ARBA00022777"/>
    </source>
</evidence>
<dbReference type="InterPro" id="IPR036097">
    <property type="entry name" value="HisK_dim/P_sf"/>
</dbReference>
<dbReference type="SMART" id="SM00388">
    <property type="entry name" value="HisKA"/>
    <property type="match status" value="1"/>
</dbReference>
<dbReference type="EMBL" id="CP000472">
    <property type="protein sequence ID" value="ACJ29791.1"/>
    <property type="molecule type" value="Genomic_DNA"/>
</dbReference>
<dbReference type="CDD" id="cd00082">
    <property type="entry name" value="HisKA"/>
    <property type="match status" value="1"/>
</dbReference>
<evidence type="ECO:0000256" key="1">
    <source>
        <dbReference type="ARBA" id="ARBA00000085"/>
    </source>
</evidence>
<feature type="transmembrane region" description="Helical" evidence="6">
    <location>
        <begin position="163"/>
        <end position="185"/>
    </location>
</feature>
<keyword evidence="9" id="KW-1185">Reference proteome</keyword>
<dbReference type="GO" id="GO:0000155">
    <property type="term" value="F:phosphorelay sensor kinase activity"/>
    <property type="evidence" value="ECO:0007669"/>
    <property type="project" value="InterPro"/>
</dbReference>
<name>B8CPS8_SHEPW</name>
<dbReference type="GO" id="GO:0005886">
    <property type="term" value="C:plasma membrane"/>
    <property type="evidence" value="ECO:0007669"/>
    <property type="project" value="TreeGrafter"/>
</dbReference>
<evidence type="ECO:0000256" key="4">
    <source>
        <dbReference type="ARBA" id="ARBA00022679"/>
    </source>
</evidence>
<keyword evidence="6" id="KW-0472">Membrane</keyword>
<organism evidence="8 9">
    <name type="scientific">Shewanella piezotolerans (strain WP3 / JCM 13877)</name>
    <dbReference type="NCBI Taxonomy" id="225849"/>
    <lineage>
        <taxon>Bacteria</taxon>
        <taxon>Pseudomonadati</taxon>
        <taxon>Pseudomonadota</taxon>
        <taxon>Gammaproteobacteria</taxon>
        <taxon>Alteromonadales</taxon>
        <taxon>Shewanellaceae</taxon>
        <taxon>Shewanella</taxon>
    </lineage>
</organism>
<feature type="transmembrane region" description="Helical" evidence="6">
    <location>
        <begin position="12"/>
        <end position="35"/>
    </location>
</feature>
<dbReference type="SUPFAM" id="SSF55874">
    <property type="entry name" value="ATPase domain of HSP90 chaperone/DNA topoisomerase II/histidine kinase"/>
    <property type="match status" value="1"/>
</dbReference>
<keyword evidence="3" id="KW-0597">Phosphoprotein</keyword>
<dbReference type="PANTHER" id="PTHR45436">
    <property type="entry name" value="SENSOR HISTIDINE KINASE YKOH"/>
    <property type="match status" value="1"/>
</dbReference>
<dbReference type="Gene3D" id="1.10.287.130">
    <property type="match status" value="1"/>
</dbReference>
<dbReference type="KEGG" id="swp:swp_3076"/>
<dbReference type="Pfam" id="PF00512">
    <property type="entry name" value="HisKA"/>
    <property type="match status" value="1"/>
</dbReference>
<dbReference type="EC" id="2.7.13.3" evidence="2"/>
<evidence type="ECO:0000256" key="3">
    <source>
        <dbReference type="ARBA" id="ARBA00022553"/>
    </source>
</evidence>
<dbReference type="AlphaFoldDB" id="B8CPS8"/>
<evidence type="ECO:0000313" key="9">
    <source>
        <dbReference type="Proteomes" id="UP000000753"/>
    </source>
</evidence>
<feature type="domain" description="Signal transduction histidine kinase dimerisation/phosphoacceptor" evidence="7">
    <location>
        <begin position="238"/>
        <end position="304"/>
    </location>
</feature>
<dbReference type="Gene3D" id="6.10.340.10">
    <property type="match status" value="1"/>
</dbReference>
<dbReference type="HOGENOM" id="CLU_673766_0_0_6"/>
<dbReference type="SUPFAM" id="SSF47384">
    <property type="entry name" value="Homodimeric domain of signal transducing histidine kinase"/>
    <property type="match status" value="1"/>
</dbReference>
<protein>
    <recommendedName>
        <fullName evidence="2">histidine kinase</fullName>
        <ecNumber evidence="2">2.7.13.3</ecNumber>
    </recommendedName>
</protein>
<evidence type="ECO:0000313" key="8">
    <source>
        <dbReference type="EMBL" id="ACJ29791.1"/>
    </source>
</evidence>
<keyword evidence="5 8" id="KW-0418">Kinase</keyword>
<dbReference type="InterPro" id="IPR050428">
    <property type="entry name" value="TCS_sensor_his_kinase"/>
</dbReference>
<evidence type="ECO:0000256" key="6">
    <source>
        <dbReference type="SAM" id="Phobius"/>
    </source>
</evidence>
<accession>B8CPS8</accession>
<evidence type="ECO:0000256" key="2">
    <source>
        <dbReference type="ARBA" id="ARBA00012438"/>
    </source>
</evidence>